<reference evidence="2" key="1">
    <citation type="submission" date="2020-07" db="EMBL/GenBank/DDBJ databases">
        <authorList>
            <person name="Ferguson B K."/>
        </authorList>
    </citation>
    <scope>NUCLEOTIDE SEQUENCE</scope>
    <source>
        <strain evidence="2">L06</strain>
    </source>
</reference>
<protein>
    <recommendedName>
        <fullName evidence="1">CHK kinase-like domain-containing protein</fullName>
    </recommendedName>
</protein>
<gene>
    <name evidence="2" type="ORF">BBRV_LOCUS63392</name>
</gene>
<dbReference type="AlphaFoldDB" id="A0A6V7JVT9"/>
<dbReference type="InterPro" id="IPR011009">
    <property type="entry name" value="Kinase-like_dom_sf"/>
</dbReference>
<dbReference type="SMART" id="SM00587">
    <property type="entry name" value="CHK"/>
    <property type="match status" value="1"/>
</dbReference>
<name>A0A6V7JVT9_9HYME</name>
<evidence type="ECO:0000313" key="2">
    <source>
        <dbReference type="EMBL" id="CAD1556264.1"/>
    </source>
</evidence>
<dbReference type="InterPro" id="IPR004119">
    <property type="entry name" value="EcKL"/>
</dbReference>
<feature type="domain" description="CHK kinase-like" evidence="1">
    <location>
        <begin position="137"/>
        <end position="325"/>
    </location>
</feature>
<proteinExistence type="predicted"/>
<dbReference type="Gene3D" id="3.90.1200.10">
    <property type="match status" value="1"/>
</dbReference>
<dbReference type="Pfam" id="PF02958">
    <property type="entry name" value="EcKL"/>
    <property type="match status" value="1"/>
</dbReference>
<dbReference type="PANTHER" id="PTHR11012:SF55">
    <property type="entry name" value="BHLH DOMAIN-CONTAINING PROTEIN"/>
    <property type="match status" value="1"/>
</dbReference>
<sequence length="404" mass="46831">MGEENIKDLQSVLRPLLGDQLIVVSQKVKNLLQPGENYGSHIVDIQAQIKKNPDAENEDLHLIGKLPPKTQAQLDMFDPSFVFRKEIFTYSKILPYYRQLEIDNSIGEDDVFDVSPKYYGSRMSLNPDCQFDHDAVLLLENLKPKGYYCVDRRFGSDLAHAKCAVKALAHFHALGMATKEKDPEFFEILTKNATCLEVKNREVFLTLFKQRIEEIGNDPELKEYLEACLENFKGFSPDAWTAVPEEPWSTIIHSDFWANNMLYHRKDNETEPDDIKFIDYQNFLFMSPLRELTFFLGSGLDENANKHIDELIDLYYKSLIERLEKLGCNTELYSRESFDKKLVGDARVEFIHSLGHIKIMTMEVAADDPDGKNLVNLMGSTRDNDNFTKRLRYFVKTYYEKGWL</sequence>
<accession>A0A6V7JVT9</accession>
<evidence type="ECO:0000259" key="1">
    <source>
        <dbReference type="SMART" id="SM00587"/>
    </source>
</evidence>
<dbReference type="InterPro" id="IPR015897">
    <property type="entry name" value="CHK_kinase-like"/>
</dbReference>
<dbReference type="SUPFAM" id="SSF56112">
    <property type="entry name" value="Protein kinase-like (PK-like)"/>
    <property type="match status" value="1"/>
</dbReference>
<organism evidence="2">
    <name type="scientific">Bracon brevicornis</name>
    <dbReference type="NCBI Taxonomy" id="1563983"/>
    <lineage>
        <taxon>Eukaryota</taxon>
        <taxon>Metazoa</taxon>
        <taxon>Ecdysozoa</taxon>
        <taxon>Arthropoda</taxon>
        <taxon>Hexapoda</taxon>
        <taxon>Insecta</taxon>
        <taxon>Pterygota</taxon>
        <taxon>Neoptera</taxon>
        <taxon>Endopterygota</taxon>
        <taxon>Hymenoptera</taxon>
        <taxon>Apocrita</taxon>
        <taxon>Ichneumonoidea</taxon>
        <taxon>Braconidae</taxon>
        <taxon>Braconinae</taxon>
        <taxon>Bracon</taxon>
    </lineage>
</organism>
<dbReference type="PANTHER" id="PTHR11012">
    <property type="entry name" value="PROTEIN KINASE-LIKE DOMAIN-CONTAINING"/>
    <property type="match status" value="1"/>
</dbReference>
<dbReference type="EMBL" id="CADCXW020000021">
    <property type="protein sequence ID" value="CAD1556264.1"/>
    <property type="molecule type" value="Genomic_DNA"/>
</dbReference>